<dbReference type="AlphaFoldDB" id="A0A8H7V0M1"/>
<evidence type="ECO:0000313" key="6">
    <source>
        <dbReference type="EMBL" id="KAG2201082.1"/>
    </source>
</evidence>
<proteinExistence type="predicted"/>
<keyword evidence="2 5" id="KW-0812">Transmembrane</keyword>
<gene>
    <name evidence="6" type="ORF">INT47_010834</name>
</gene>
<comment type="subcellular location">
    <subcellularLocation>
        <location evidence="1">Membrane</location>
        <topology evidence="1">Multi-pass membrane protein</topology>
    </subcellularLocation>
</comment>
<keyword evidence="3 5" id="KW-1133">Transmembrane helix</keyword>
<accession>A0A8H7V0M1</accession>
<feature type="transmembrane region" description="Helical" evidence="5">
    <location>
        <begin position="232"/>
        <end position="256"/>
    </location>
</feature>
<feature type="transmembrane region" description="Helical" evidence="5">
    <location>
        <begin position="152"/>
        <end position="175"/>
    </location>
</feature>
<dbReference type="EMBL" id="JAEPRD010000075">
    <property type="protein sequence ID" value="KAG2201082.1"/>
    <property type="molecule type" value="Genomic_DNA"/>
</dbReference>
<feature type="transmembrane region" description="Helical" evidence="5">
    <location>
        <begin position="76"/>
        <end position="97"/>
    </location>
</feature>
<dbReference type="Proteomes" id="UP000603453">
    <property type="component" value="Unassembled WGS sequence"/>
</dbReference>
<evidence type="ECO:0000256" key="4">
    <source>
        <dbReference type="ARBA" id="ARBA00023136"/>
    </source>
</evidence>
<evidence type="ECO:0000256" key="5">
    <source>
        <dbReference type="SAM" id="Phobius"/>
    </source>
</evidence>
<organism evidence="6 7">
    <name type="scientific">Mucor saturninus</name>
    <dbReference type="NCBI Taxonomy" id="64648"/>
    <lineage>
        <taxon>Eukaryota</taxon>
        <taxon>Fungi</taxon>
        <taxon>Fungi incertae sedis</taxon>
        <taxon>Mucoromycota</taxon>
        <taxon>Mucoromycotina</taxon>
        <taxon>Mucoromycetes</taxon>
        <taxon>Mucorales</taxon>
        <taxon>Mucorineae</taxon>
        <taxon>Mucoraceae</taxon>
        <taxon>Mucor</taxon>
    </lineage>
</organism>
<feature type="transmembrane region" description="Helical" evidence="5">
    <location>
        <begin position="20"/>
        <end position="39"/>
    </location>
</feature>
<sequence length="290" mass="33183">MDPNNQVMRFFFKIPSLPLAYTSMVVYLLFSIYLTVRVYRTKSARFLYILGFTALMEAIGYAVRIACADFTDFKRFITSTLFLLLAPNALALVNYKAVGEIIRLSNVKSEKFYLRPKFVTWFFFASDIFVFLMQGAGSGMQSDYKNLKKGQAITLIGLALQLVFLACFAAITVYVQNSPKYNYYVAGCENPKKKLVFSLYVTISLIYVRSIYRVVEYAYGYTGPVVRAEWALYVFDTLAIAICFLLYCIFFIGNYLPKHDADPTQIYDSESSLSVNQTEKSRQEIQLDQA</sequence>
<keyword evidence="4 5" id="KW-0472">Membrane</keyword>
<comment type="caution">
    <text evidence="6">The sequence shown here is derived from an EMBL/GenBank/DDBJ whole genome shotgun (WGS) entry which is preliminary data.</text>
</comment>
<keyword evidence="7" id="KW-1185">Reference proteome</keyword>
<name>A0A8H7V0M1_9FUNG</name>
<dbReference type="InterPro" id="IPR007568">
    <property type="entry name" value="RTA1"/>
</dbReference>
<dbReference type="PANTHER" id="PTHR31465">
    <property type="entry name" value="PROTEIN RTA1-RELATED"/>
    <property type="match status" value="1"/>
</dbReference>
<dbReference type="PANTHER" id="PTHR31465:SF1">
    <property type="entry name" value="PROTEIN RTA1-RELATED"/>
    <property type="match status" value="1"/>
</dbReference>
<evidence type="ECO:0000256" key="2">
    <source>
        <dbReference type="ARBA" id="ARBA00022692"/>
    </source>
</evidence>
<feature type="transmembrane region" description="Helical" evidence="5">
    <location>
        <begin position="195"/>
        <end position="212"/>
    </location>
</feature>
<evidence type="ECO:0000256" key="3">
    <source>
        <dbReference type="ARBA" id="ARBA00022989"/>
    </source>
</evidence>
<dbReference type="Pfam" id="PF04479">
    <property type="entry name" value="RTA1"/>
    <property type="match status" value="1"/>
</dbReference>
<protein>
    <submittedName>
        <fullName evidence="6">Uncharacterized protein</fullName>
    </submittedName>
</protein>
<reference evidence="6" key="1">
    <citation type="submission" date="2020-12" db="EMBL/GenBank/DDBJ databases">
        <title>Metabolic potential, ecology and presence of endohyphal bacteria is reflected in genomic diversity of Mucoromycotina.</title>
        <authorList>
            <person name="Muszewska A."/>
            <person name="Okrasinska A."/>
            <person name="Steczkiewicz K."/>
            <person name="Drgas O."/>
            <person name="Orlowska M."/>
            <person name="Perlinska-Lenart U."/>
            <person name="Aleksandrzak-Piekarczyk T."/>
            <person name="Szatraj K."/>
            <person name="Zielenkiewicz U."/>
            <person name="Pilsyk S."/>
            <person name="Malc E."/>
            <person name="Mieczkowski P."/>
            <person name="Kruszewska J.S."/>
            <person name="Biernat P."/>
            <person name="Pawlowska J."/>
        </authorList>
    </citation>
    <scope>NUCLEOTIDE SEQUENCE</scope>
    <source>
        <strain evidence="6">WA0000017839</strain>
    </source>
</reference>
<feature type="transmembrane region" description="Helical" evidence="5">
    <location>
        <begin position="118"/>
        <end position="140"/>
    </location>
</feature>
<evidence type="ECO:0000313" key="7">
    <source>
        <dbReference type="Proteomes" id="UP000603453"/>
    </source>
</evidence>
<evidence type="ECO:0000256" key="1">
    <source>
        <dbReference type="ARBA" id="ARBA00004141"/>
    </source>
</evidence>
<feature type="transmembrane region" description="Helical" evidence="5">
    <location>
        <begin position="46"/>
        <end position="64"/>
    </location>
</feature>
<dbReference type="GO" id="GO:0016020">
    <property type="term" value="C:membrane"/>
    <property type="evidence" value="ECO:0007669"/>
    <property type="project" value="UniProtKB-SubCell"/>
</dbReference>
<dbReference type="OrthoDB" id="3358017at2759"/>